<organism evidence="2 3">
    <name type="scientific">Canariomyces notabilis</name>
    <dbReference type="NCBI Taxonomy" id="2074819"/>
    <lineage>
        <taxon>Eukaryota</taxon>
        <taxon>Fungi</taxon>
        <taxon>Dikarya</taxon>
        <taxon>Ascomycota</taxon>
        <taxon>Pezizomycotina</taxon>
        <taxon>Sordariomycetes</taxon>
        <taxon>Sordariomycetidae</taxon>
        <taxon>Sordariales</taxon>
        <taxon>Chaetomiaceae</taxon>
        <taxon>Canariomyces</taxon>
    </lineage>
</organism>
<accession>A0AAN6QF83</accession>
<evidence type="ECO:0000313" key="3">
    <source>
        <dbReference type="Proteomes" id="UP001302812"/>
    </source>
</evidence>
<dbReference type="AlphaFoldDB" id="A0AAN6QF83"/>
<dbReference type="GeneID" id="89936350"/>
<feature type="region of interest" description="Disordered" evidence="1">
    <location>
        <begin position="228"/>
        <end position="262"/>
    </location>
</feature>
<reference evidence="2" key="1">
    <citation type="journal article" date="2023" name="Mol. Phylogenet. Evol.">
        <title>Genome-scale phylogeny and comparative genomics of the fungal order Sordariales.</title>
        <authorList>
            <person name="Hensen N."/>
            <person name="Bonometti L."/>
            <person name="Westerberg I."/>
            <person name="Brannstrom I.O."/>
            <person name="Guillou S."/>
            <person name="Cros-Aarteil S."/>
            <person name="Calhoun S."/>
            <person name="Haridas S."/>
            <person name="Kuo A."/>
            <person name="Mondo S."/>
            <person name="Pangilinan J."/>
            <person name="Riley R."/>
            <person name="LaButti K."/>
            <person name="Andreopoulos B."/>
            <person name="Lipzen A."/>
            <person name="Chen C."/>
            <person name="Yan M."/>
            <person name="Daum C."/>
            <person name="Ng V."/>
            <person name="Clum A."/>
            <person name="Steindorff A."/>
            <person name="Ohm R.A."/>
            <person name="Martin F."/>
            <person name="Silar P."/>
            <person name="Natvig D.O."/>
            <person name="Lalanne C."/>
            <person name="Gautier V."/>
            <person name="Ament-Velasquez S.L."/>
            <person name="Kruys A."/>
            <person name="Hutchinson M.I."/>
            <person name="Powell A.J."/>
            <person name="Barry K."/>
            <person name="Miller A.N."/>
            <person name="Grigoriev I.V."/>
            <person name="Debuchy R."/>
            <person name="Gladieux P."/>
            <person name="Hiltunen Thoren M."/>
            <person name="Johannesson H."/>
        </authorList>
    </citation>
    <scope>NUCLEOTIDE SEQUENCE</scope>
    <source>
        <strain evidence="2">CBS 508.74</strain>
    </source>
</reference>
<sequence>MARLDRQPARAASFPPPKSRHSSWPVFHRPKPSAFDPELSEPTCLSAIPHGPEAISDHVKHYFGCIEIAERDKFLDAENEVWTYERGLEAQALRLLPENACDSDETIEEKARHLVQKKIENVAVSIEAQYRRTEVLLIALRKPSSPGQPSEPTSCHVPSKPTSLPAHGDLVGYVEQSRLKWRRSKRYKKGIDMVRRWKRREAIPDNYEEESDSTAADDNHLEERYNAELELGDQTAEREREQVRRIAHQRRERNPNSDDVGYDLEHDVNAYVIQYTRQVRAADSGTKPGDIPPLGTVLTHSPKILPATASASTRVAEMSRTSTGTVSQSSIQETSLRPVDEELRDTRFKGRFPGQRISIHDLLRRPSELEGSQNEINILSKSKCAEKDPTRIRYVHIPYNNMEVKPAINTRTHMLLRPQFWRGQQHEARSGVVHARHMRPLCEIVSSDLGEIEDCPKPNNIVLFMPYLHWETDRMRSSIAKTIDIESEKQRRKTEEMSMKRRAERRDQRKTLPRGATRVTHSDEDDPAEQLRQHGRHGAKLRPTKGPHDVADIVPHFVTVERNGKDIKIGENGRLKVKTRLGQYLIDAARLFEAMATYRDQQMVEKYLYNEPPLHPRRTLDQAYYWTLKTTVARDRDQVVYRGTNMDLDFCHRMQNRNDGNTKPLVDGNAEKETKWKWTGHFKKTDEDGCKHCRDNIRKISQLVMVDQLWMWVLDEQTIITAFPRRYGFNKNDLSGVHRSIRRRLESARRNQIRSVYDLALIILDECTNTFFDRTKTVTNKHTISFQHLWHWTETASKVYRSTSKYIDSFQLHMPLLDIHPEGKLQREVKDIIEELDIMLHIHKKQREIIRRFCKHVENILDPEGQWKDSNSERADALGANTRKWKQLDWFRLQSRELLSDVDDRIDELEGLRRGAESTAQSVSFYHITRLACYLTHLHLTQGISSITSCL</sequence>
<dbReference type="InterPro" id="IPR050829">
    <property type="entry name" value="CorA_MIT"/>
</dbReference>
<feature type="region of interest" description="Disordered" evidence="1">
    <location>
        <begin position="142"/>
        <end position="163"/>
    </location>
</feature>
<proteinExistence type="predicted"/>
<dbReference type="PANTHER" id="PTHR47685">
    <property type="entry name" value="MAGNESIUM TRANSPORT PROTEIN CORA"/>
    <property type="match status" value="1"/>
</dbReference>
<dbReference type="PANTHER" id="PTHR47685:SF1">
    <property type="entry name" value="MAGNESIUM TRANSPORT PROTEIN CORA"/>
    <property type="match status" value="1"/>
</dbReference>
<feature type="compositionally biased region" description="Basic and acidic residues" evidence="1">
    <location>
        <begin position="483"/>
        <end position="510"/>
    </location>
</feature>
<evidence type="ECO:0000256" key="1">
    <source>
        <dbReference type="SAM" id="MobiDB-lite"/>
    </source>
</evidence>
<dbReference type="Proteomes" id="UP001302812">
    <property type="component" value="Unassembled WGS sequence"/>
</dbReference>
<comment type="caution">
    <text evidence="2">The sequence shown here is derived from an EMBL/GenBank/DDBJ whole genome shotgun (WGS) entry which is preliminary data.</text>
</comment>
<reference evidence="2" key="2">
    <citation type="submission" date="2023-05" db="EMBL/GenBank/DDBJ databases">
        <authorList>
            <consortium name="Lawrence Berkeley National Laboratory"/>
            <person name="Steindorff A."/>
            <person name="Hensen N."/>
            <person name="Bonometti L."/>
            <person name="Westerberg I."/>
            <person name="Brannstrom I.O."/>
            <person name="Guillou S."/>
            <person name="Cros-Aarteil S."/>
            <person name="Calhoun S."/>
            <person name="Haridas S."/>
            <person name="Kuo A."/>
            <person name="Mondo S."/>
            <person name="Pangilinan J."/>
            <person name="Riley R."/>
            <person name="Labutti K."/>
            <person name="Andreopoulos B."/>
            <person name="Lipzen A."/>
            <person name="Chen C."/>
            <person name="Yanf M."/>
            <person name="Daum C."/>
            <person name="Ng V."/>
            <person name="Clum A."/>
            <person name="Ohm R."/>
            <person name="Martin F."/>
            <person name="Silar P."/>
            <person name="Natvig D."/>
            <person name="Lalanne C."/>
            <person name="Gautier V."/>
            <person name="Ament-Velasquez S.L."/>
            <person name="Kruys A."/>
            <person name="Hutchinson M.I."/>
            <person name="Powell A.J."/>
            <person name="Barry K."/>
            <person name="Miller A.N."/>
            <person name="Grigoriev I.V."/>
            <person name="Debuchy R."/>
            <person name="Gladieux P."/>
            <person name="Thoren M.H."/>
            <person name="Johannesson H."/>
        </authorList>
    </citation>
    <scope>NUCLEOTIDE SEQUENCE</scope>
    <source>
        <strain evidence="2">CBS 508.74</strain>
    </source>
</reference>
<feature type="region of interest" description="Disordered" evidence="1">
    <location>
        <begin position="1"/>
        <end position="27"/>
    </location>
</feature>
<feature type="compositionally biased region" description="Basic and acidic residues" evidence="1">
    <location>
        <begin position="235"/>
        <end position="244"/>
    </location>
</feature>
<feature type="compositionally biased region" description="Basic residues" evidence="1">
    <location>
        <begin position="533"/>
        <end position="545"/>
    </location>
</feature>
<dbReference type="EMBL" id="MU853362">
    <property type="protein sequence ID" value="KAK4108516.1"/>
    <property type="molecule type" value="Genomic_DNA"/>
</dbReference>
<dbReference type="RefSeq" id="XP_064666086.1">
    <property type="nucleotide sequence ID" value="XM_064812225.1"/>
</dbReference>
<keyword evidence="3" id="KW-1185">Reference proteome</keyword>
<gene>
    <name evidence="2" type="ORF">N656DRAFT_717795</name>
</gene>
<evidence type="ECO:0000313" key="2">
    <source>
        <dbReference type="EMBL" id="KAK4108516.1"/>
    </source>
</evidence>
<name>A0AAN6QF83_9PEZI</name>
<feature type="region of interest" description="Disordered" evidence="1">
    <location>
        <begin position="483"/>
        <end position="548"/>
    </location>
</feature>
<protein>
    <submittedName>
        <fullName evidence="2">Uncharacterized protein</fullName>
    </submittedName>
</protein>